<evidence type="ECO:0000313" key="1">
    <source>
        <dbReference type="EMBL" id="MBD3663696.1"/>
    </source>
</evidence>
<dbReference type="SUPFAM" id="SSF55785">
    <property type="entry name" value="PYP-like sensor domain (PAS domain)"/>
    <property type="match status" value="1"/>
</dbReference>
<gene>
    <name evidence="1" type="ORF">H9Q16_07165</name>
</gene>
<evidence type="ECO:0008006" key="3">
    <source>
        <dbReference type="Google" id="ProtNLM"/>
    </source>
</evidence>
<reference evidence="1" key="1">
    <citation type="submission" date="2020-08" db="EMBL/GenBank/DDBJ databases">
        <title>Sulfitobacter aestuariivivens sp. nov., isolated from a tidal flat.</title>
        <authorList>
            <person name="Park S."/>
            <person name="Yoon J.-H."/>
        </authorList>
    </citation>
    <scope>NUCLEOTIDE SEQUENCE</scope>
    <source>
        <strain evidence="1">TSTF-M16</strain>
    </source>
</reference>
<dbReference type="Gene3D" id="3.30.450.20">
    <property type="entry name" value="PAS domain"/>
    <property type="match status" value="1"/>
</dbReference>
<dbReference type="AlphaFoldDB" id="A0A927D3G3"/>
<comment type="caution">
    <text evidence="1">The sequence shown here is derived from an EMBL/GenBank/DDBJ whole genome shotgun (WGS) entry which is preliminary data.</text>
</comment>
<keyword evidence="2" id="KW-1185">Reference proteome</keyword>
<name>A0A927D3G3_9RHOB</name>
<organism evidence="1 2">
    <name type="scientific">Sulfitobacter aestuariivivens</name>
    <dbReference type="NCBI Taxonomy" id="2766981"/>
    <lineage>
        <taxon>Bacteria</taxon>
        <taxon>Pseudomonadati</taxon>
        <taxon>Pseudomonadota</taxon>
        <taxon>Alphaproteobacteria</taxon>
        <taxon>Rhodobacterales</taxon>
        <taxon>Roseobacteraceae</taxon>
        <taxon>Sulfitobacter</taxon>
    </lineage>
</organism>
<sequence>MNSATRKITHVSDNVDAALGWQIDALLGQPIDILIQQQSIDSALVDAPERPGEILARPTSLVVKRSDGKTSKLFSQIYRDDGQFFVELFLHDLEAQNSVIEARRDVISELRTLESVDEFVAAATRMLRR</sequence>
<dbReference type="InterPro" id="IPR029016">
    <property type="entry name" value="GAF-like_dom_sf"/>
</dbReference>
<protein>
    <recommendedName>
        <fullName evidence="3">PAS domain-containing protein</fullName>
    </recommendedName>
</protein>
<accession>A0A927D3G3</accession>
<proteinExistence type="predicted"/>
<dbReference type="Proteomes" id="UP000635142">
    <property type="component" value="Unassembled WGS sequence"/>
</dbReference>
<dbReference type="EMBL" id="JACTAG010000001">
    <property type="protein sequence ID" value="MBD3663696.1"/>
    <property type="molecule type" value="Genomic_DNA"/>
</dbReference>
<evidence type="ECO:0000313" key="2">
    <source>
        <dbReference type="Proteomes" id="UP000635142"/>
    </source>
</evidence>
<dbReference type="InterPro" id="IPR035965">
    <property type="entry name" value="PAS-like_dom_sf"/>
</dbReference>
<dbReference type="RefSeq" id="WP_191074637.1">
    <property type="nucleotide sequence ID" value="NZ_JACTAG010000001.1"/>
</dbReference>
<dbReference type="Gene3D" id="3.30.450.40">
    <property type="match status" value="1"/>
</dbReference>